<reference evidence="1" key="1">
    <citation type="submission" date="2024-06" db="EMBL/GenBank/DDBJ databases">
        <title>Streptomyces sp. strain HUAS MG91 genome sequences.</title>
        <authorList>
            <person name="Mo P."/>
        </authorList>
    </citation>
    <scope>NUCLEOTIDE SEQUENCE</scope>
    <source>
        <strain evidence="1">HUAS MG91</strain>
        <plasmid evidence="1">punmamed1</plasmid>
    </source>
</reference>
<geneLocation type="plasmid" evidence="1">
    <name>punmamed1</name>
</geneLocation>
<dbReference type="Gene3D" id="3.40.50.300">
    <property type="entry name" value="P-loop containing nucleotide triphosphate hydrolases"/>
    <property type="match status" value="1"/>
</dbReference>
<organism evidence="1">
    <name type="scientific">Streptomyces tabacisoli</name>
    <dbReference type="NCBI Taxonomy" id="3156398"/>
    <lineage>
        <taxon>Bacteria</taxon>
        <taxon>Bacillati</taxon>
        <taxon>Actinomycetota</taxon>
        <taxon>Actinomycetes</taxon>
        <taxon>Kitasatosporales</taxon>
        <taxon>Streptomycetaceae</taxon>
        <taxon>Streptomyces</taxon>
    </lineage>
</organism>
<name>A0AAU8J7X8_9ACTN</name>
<keyword evidence="1" id="KW-0614">Plasmid</keyword>
<dbReference type="SUPFAM" id="SSF52540">
    <property type="entry name" value="P-loop containing nucleoside triphosphate hydrolases"/>
    <property type="match status" value="1"/>
</dbReference>
<evidence type="ECO:0008006" key="2">
    <source>
        <dbReference type="Google" id="ProtNLM"/>
    </source>
</evidence>
<gene>
    <name evidence="1" type="ORF">ABII15_38970</name>
</gene>
<dbReference type="PANTHER" id="PTHR37816:SF1">
    <property type="entry name" value="TOXIN"/>
    <property type="match status" value="1"/>
</dbReference>
<dbReference type="AlphaFoldDB" id="A0AAU8J7X8"/>
<dbReference type="RefSeq" id="WP_353947423.1">
    <property type="nucleotide sequence ID" value="NZ_CP159535.1"/>
</dbReference>
<dbReference type="KEGG" id="stac:ABII15_38970"/>
<protein>
    <recommendedName>
        <fullName evidence="2">Adenylate kinase</fullName>
    </recommendedName>
</protein>
<dbReference type="InterPro" id="IPR052922">
    <property type="entry name" value="Cytidylate_Kinase-2"/>
</dbReference>
<accession>A0AAU8J7X8</accession>
<sequence length="180" mass="20170">MRLVVAGPPGAGKTRLATALAARTTTPLYDLDDLYWGSGWTRPTPETWRTRLTEVTGRDSWIIAGNFQPTMDIRLRRATHVIVVDPGPAVCLARLARRTLGIYLGRTEELPRHLRAEGRRQAGRGLTRIARTAARYRHVELPQTHRLAHTHGLRPLHVGRTPDPTTLLTHLSLDRSTRCA</sequence>
<evidence type="ECO:0000313" key="1">
    <source>
        <dbReference type="EMBL" id="XCJ76014.1"/>
    </source>
</evidence>
<dbReference type="EMBL" id="CP159535">
    <property type="protein sequence ID" value="XCJ76014.1"/>
    <property type="molecule type" value="Genomic_DNA"/>
</dbReference>
<dbReference type="InterPro" id="IPR027417">
    <property type="entry name" value="P-loop_NTPase"/>
</dbReference>
<dbReference type="PANTHER" id="PTHR37816">
    <property type="entry name" value="YALI0E33011P"/>
    <property type="match status" value="1"/>
</dbReference>
<proteinExistence type="predicted"/>